<dbReference type="InterPro" id="IPR011990">
    <property type="entry name" value="TPR-like_helical_dom_sf"/>
</dbReference>
<dbReference type="RefSeq" id="WP_231461439.1">
    <property type="nucleotide sequence ID" value="NZ_JAJOHW010000034.1"/>
</dbReference>
<reference evidence="2" key="1">
    <citation type="journal article" date="2019" name="Int. J. Syst. Evol. Microbiol.">
        <title>The Global Catalogue of Microorganisms (GCM) 10K type strain sequencing project: providing services to taxonomists for standard genome sequencing and annotation.</title>
        <authorList>
            <consortium name="The Broad Institute Genomics Platform"/>
            <consortium name="The Broad Institute Genome Sequencing Center for Infectious Disease"/>
            <person name="Wu L."/>
            <person name="Ma J."/>
        </authorList>
    </citation>
    <scope>NUCLEOTIDE SEQUENCE [LARGE SCALE GENOMIC DNA]</scope>
    <source>
        <strain evidence="2">CGMCC 4.7608</strain>
    </source>
</reference>
<keyword evidence="2" id="KW-1185">Reference proteome</keyword>
<dbReference type="EMBL" id="JBHSEK010000014">
    <property type="protein sequence ID" value="MFC4491500.1"/>
    <property type="molecule type" value="Genomic_DNA"/>
</dbReference>
<dbReference type="SUPFAM" id="SSF48452">
    <property type="entry name" value="TPR-like"/>
    <property type="match status" value="1"/>
</dbReference>
<dbReference type="Proteomes" id="UP001595999">
    <property type="component" value="Unassembled WGS sequence"/>
</dbReference>
<gene>
    <name evidence="1" type="ORF">ACFO0R_17965</name>
</gene>
<proteinExistence type="predicted"/>
<evidence type="ECO:0000313" key="1">
    <source>
        <dbReference type="EMBL" id="MFC4491500.1"/>
    </source>
</evidence>
<sequence>MADWLPQGMELIPGLALAMGLLTLLAALRWRSGRAGSGREDVADTREIELDGPTDAAGQPYQVDEVDLLTEVDIFIEFGYLGQAAQALRHYVDRLAPHSAKHLQRLTGLYLQTGALDDYGAMLERQHDLALIGREQLEQALEAGLRIERNHLALRVLAEQRLGWDPEAIRLRLGDDAPALEASAAPTAPAQAADVGDLEPCPLRPQTLLQGCAPLFPLNEAEKDAVAALLPAERQARVWLRWQEYTAAAVALEQALALRPDSLSHLLDLLHVHYRQRQLPRYVRVLWQFHLLLDGHGADLKEQLIHAGWLLGVHPALDLLALRPDRSELERIGRSLGLNIASVGSAPQRLPLVTRHAATAELAATDPRAEADAYLSEGQVDMAIHILEQAVLAQPDDAANYPPLLQLYRCQDDSARFQWLLRQLRGHAPRLPLEVSAHLAGFDTEAGPSHRRMLAA</sequence>
<protein>
    <submittedName>
        <fullName evidence="1">FimV family protein</fullName>
    </submittedName>
</protein>
<organism evidence="1 2">
    <name type="scientific">Chromobacterium aquaticum</name>
    <dbReference type="NCBI Taxonomy" id="467180"/>
    <lineage>
        <taxon>Bacteria</taxon>
        <taxon>Pseudomonadati</taxon>
        <taxon>Pseudomonadota</taxon>
        <taxon>Betaproteobacteria</taxon>
        <taxon>Neisseriales</taxon>
        <taxon>Chromobacteriaceae</taxon>
        <taxon>Chromobacterium</taxon>
    </lineage>
</organism>
<accession>A0ABV8ZW14</accession>
<comment type="caution">
    <text evidence="1">The sequence shown here is derived from an EMBL/GenBank/DDBJ whole genome shotgun (WGS) entry which is preliminary data.</text>
</comment>
<name>A0ABV8ZW14_9NEIS</name>
<evidence type="ECO:0000313" key="2">
    <source>
        <dbReference type="Proteomes" id="UP001595999"/>
    </source>
</evidence>